<dbReference type="RefSeq" id="WP_160800772.1">
    <property type="nucleotide sequence ID" value="NZ_WUUL01000003.1"/>
</dbReference>
<protein>
    <submittedName>
        <fullName evidence="1">Uncharacterized protein</fullName>
    </submittedName>
</protein>
<keyword evidence="2" id="KW-1185">Reference proteome</keyword>
<dbReference type="EMBL" id="WUUL01000003">
    <property type="protein sequence ID" value="MXQ53426.1"/>
    <property type="molecule type" value="Genomic_DNA"/>
</dbReference>
<sequence>MNRFATLEGHELMQMIENISLGDMNSFIGQQKRFHADWYKGDETKVGQRLLDMFHHIEDTINKKWRYTKQRIKYSAFCVVGEGDLSAVEIHHIRRDQ</sequence>
<organism evidence="1 2">
    <name type="scientific">Shimazuella alba</name>
    <dbReference type="NCBI Taxonomy" id="2690964"/>
    <lineage>
        <taxon>Bacteria</taxon>
        <taxon>Bacillati</taxon>
        <taxon>Bacillota</taxon>
        <taxon>Bacilli</taxon>
        <taxon>Bacillales</taxon>
        <taxon>Thermoactinomycetaceae</taxon>
        <taxon>Shimazuella</taxon>
    </lineage>
</organism>
<gene>
    <name evidence="1" type="ORF">GSM42_06725</name>
</gene>
<dbReference type="AlphaFoldDB" id="A0A6I4VUE7"/>
<dbReference type="Proteomes" id="UP000430692">
    <property type="component" value="Unassembled WGS sequence"/>
</dbReference>
<name>A0A6I4VUE7_9BACL</name>
<evidence type="ECO:0000313" key="2">
    <source>
        <dbReference type="Proteomes" id="UP000430692"/>
    </source>
</evidence>
<accession>A0A6I4VUE7</accession>
<comment type="caution">
    <text evidence="1">The sequence shown here is derived from an EMBL/GenBank/DDBJ whole genome shotgun (WGS) entry which is preliminary data.</text>
</comment>
<evidence type="ECO:0000313" key="1">
    <source>
        <dbReference type="EMBL" id="MXQ53426.1"/>
    </source>
</evidence>
<reference evidence="1 2" key="1">
    <citation type="submission" date="2019-12" db="EMBL/GenBank/DDBJ databases">
        <title>Whole-genome analyses of novel actinobacteria.</title>
        <authorList>
            <person name="Sahin N."/>
            <person name="Saygin H."/>
        </authorList>
    </citation>
    <scope>NUCLEOTIDE SEQUENCE [LARGE SCALE GENOMIC DNA]</scope>
    <source>
        <strain evidence="1 2">KC615</strain>
    </source>
</reference>
<proteinExistence type="predicted"/>